<keyword evidence="4" id="KW-0540">Nuclease</keyword>
<dbReference type="AlphaFoldDB" id="A0A9J6GKP8"/>
<dbReference type="PANTHER" id="PTHR22930">
    <property type="match status" value="1"/>
</dbReference>
<dbReference type="GO" id="GO:0004518">
    <property type="term" value="F:nuclease activity"/>
    <property type="evidence" value="ECO:0007669"/>
    <property type="project" value="UniProtKB-KW"/>
</dbReference>
<evidence type="ECO:0000256" key="3">
    <source>
        <dbReference type="ARBA" id="ARBA00006958"/>
    </source>
</evidence>
<keyword evidence="7" id="KW-0539">Nucleus</keyword>
<evidence type="ECO:0000256" key="6">
    <source>
        <dbReference type="ARBA" id="ARBA00022801"/>
    </source>
</evidence>
<feature type="chain" id="PRO_5039909005" description="DDE Tnp4 domain-containing protein" evidence="8">
    <location>
        <begin position="30"/>
        <end position="315"/>
    </location>
</feature>
<name>A0A9J6GKP8_HAELO</name>
<protein>
    <recommendedName>
        <fullName evidence="9">DDE Tnp4 domain-containing protein</fullName>
    </recommendedName>
</protein>
<reference evidence="10 11" key="1">
    <citation type="journal article" date="2020" name="Cell">
        <title>Large-Scale Comparative Analyses of Tick Genomes Elucidate Their Genetic Diversity and Vector Capacities.</title>
        <authorList>
            <consortium name="Tick Genome and Microbiome Consortium (TIGMIC)"/>
            <person name="Jia N."/>
            <person name="Wang J."/>
            <person name="Shi W."/>
            <person name="Du L."/>
            <person name="Sun Y."/>
            <person name="Zhan W."/>
            <person name="Jiang J.F."/>
            <person name="Wang Q."/>
            <person name="Zhang B."/>
            <person name="Ji P."/>
            <person name="Bell-Sakyi L."/>
            <person name="Cui X.M."/>
            <person name="Yuan T.T."/>
            <person name="Jiang B.G."/>
            <person name="Yang W.F."/>
            <person name="Lam T.T."/>
            <person name="Chang Q.C."/>
            <person name="Ding S.J."/>
            <person name="Wang X.J."/>
            <person name="Zhu J.G."/>
            <person name="Ruan X.D."/>
            <person name="Zhao L."/>
            <person name="Wei J.T."/>
            <person name="Ye R.Z."/>
            <person name="Que T.C."/>
            <person name="Du C.H."/>
            <person name="Zhou Y.H."/>
            <person name="Cheng J.X."/>
            <person name="Dai P.F."/>
            <person name="Guo W.B."/>
            <person name="Han X.H."/>
            <person name="Huang E.J."/>
            <person name="Li L.F."/>
            <person name="Wei W."/>
            <person name="Gao Y.C."/>
            <person name="Liu J.Z."/>
            <person name="Shao H.Z."/>
            <person name="Wang X."/>
            <person name="Wang C.C."/>
            <person name="Yang T.C."/>
            <person name="Huo Q.B."/>
            <person name="Li W."/>
            <person name="Chen H.Y."/>
            <person name="Chen S.E."/>
            <person name="Zhou L.G."/>
            <person name="Ni X.B."/>
            <person name="Tian J.H."/>
            <person name="Sheng Y."/>
            <person name="Liu T."/>
            <person name="Pan Y.S."/>
            <person name="Xia L.Y."/>
            <person name="Li J."/>
            <person name="Zhao F."/>
            <person name="Cao W.C."/>
        </authorList>
    </citation>
    <scope>NUCLEOTIDE SEQUENCE [LARGE SCALE GENOMIC DNA]</scope>
    <source>
        <strain evidence="10">HaeL-2018</strain>
    </source>
</reference>
<dbReference type="PANTHER" id="PTHR22930:SF269">
    <property type="entry name" value="NUCLEASE HARBI1-LIKE PROTEIN"/>
    <property type="match status" value="1"/>
</dbReference>
<dbReference type="GO" id="GO:0016787">
    <property type="term" value="F:hydrolase activity"/>
    <property type="evidence" value="ECO:0007669"/>
    <property type="project" value="UniProtKB-KW"/>
</dbReference>
<dbReference type="Proteomes" id="UP000821853">
    <property type="component" value="Chromosome 5"/>
</dbReference>
<comment type="subcellular location">
    <subcellularLocation>
        <location evidence="2">Nucleus</location>
    </subcellularLocation>
</comment>
<keyword evidence="5" id="KW-0479">Metal-binding</keyword>
<evidence type="ECO:0000256" key="5">
    <source>
        <dbReference type="ARBA" id="ARBA00022723"/>
    </source>
</evidence>
<comment type="similarity">
    <text evidence="3">Belongs to the HARBI1 family.</text>
</comment>
<organism evidence="10 11">
    <name type="scientific">Haemaphysalis longicornis</name>
    <name type="common">Bush tick</name>
    <dbReference type="NCBI Taxonomy" id="44386"/>
    <lineage>
        <taxon>Eukaryota</taxon>
        <taxon>Metazoa</taxon>
        <taxon>Ecdysozoa</taxon>
        <taxon>Arthropoda</taxon>
        <taxon>Chelicerata</taxon>
        <taxon>Arachnida</taxon>
        <taxon>Acari</taxon>
        <taxon>Parasitiformes</taxon>
        <taxon>Ixodida</taxon>
        <taxon>Ixodoidea</taxon>
        <taxon>Ixodidae</taxon>
        <taxon>Haemaphysalinae</taxon>
        <taxon>Haemaphysalis</taxon>
    </lineage>
</organism>
<feature type="domain" description="DDE Tnp4" evidence="9">
    <location>
        <begin position="186"/>
        <end position="310"/>
    </location>
</feature>
<dbReference type="Pfam" id="PF13359">
    <property type="entry name" value="DDE_Tnp_4"/>
    <property type="match status" value="1"/>
</dbReference>
<dbReference type="InterPro" id="IPR045249">
    <property type="entry name" value="HARBI1-like"/>
</dbReference>
<sequence length="315" mass="35249">MTGKGRSCINVGAILWKVKVAVPLGLTAASCTDTATQWNRGMRRNLEPSPLEDISFRLQNGTVDNPPSKRRREAFTVMTAEEIKKIHEGSPFSGLFKIPVGERLTKEWLCREPLSSEEHLALTLRYLSSGMRIPDVAMAFRVRERNREAGHPPELPDAATPSETEWRDVASGYWQRWEFPNCLGAVDGKHVQIECPRKSGSLYYNYKGTFSIVLMAVVDSRYLFTLADIGEAGHLSDGGIVKDSLTGQRLNKGKLNLPRAQKLPRTSTLVPHVFVGEEAFQLRPDFMRPLPGTRTRPEGVIYNYQLSRAMCGCTV</sequence>
<dbReference type="InterPro" id="IPR027806">
    <property type="entry name" value="HARBI1_dom"/>
</dbReference>
<evidence type="ECO:0000256" key="2">
    <source>
        <dbReference type="ARBA" id="ARBA00004123"/>
    </source>
</evidence>
<dbReference type="VEuPathDB" id="VectorBase:HLOH_054495"/>
<dbReference type="PROSITE" id="PS51257">
    <property type="entry name" value="PROKAR_LIPOPROTEIN"/>
    <property type="match status" value="1"/>
</dbReference>
<dbReference type="GO" id="GO:0005634">
    <property type="term" value="C:nucleus"/>
    <property type="evidence" value="ECO:0007669"/>
    <property type="project" value="UniProtKB-SubCell"/>
</dbReference>
<evidence type="ECO:0000313" key="10">
    <source>
        <dbReference type="EMBL" id="KAH9375056.1"/>
    </source>
</evidence>
<gene>
    <name evidence="10" type="ORF">HPB48_009877</name>
</gene>
<evidence type="ECO:0000256" key="1">
    <source>
        <dbReference type="ARBA" id="ARBA00001968"/>
    </source>
</evidence>
<keyword evidence="6" id="KW-0378">Hydrolase</keyword>
<dbReference type="GO" id="GO:0046872">
    <property type="term" value="F:metal ion binding"/>
    <property type="evidence" value="ECO:0007669"/>
    <property type="project" value="UniProtKB-KW"/>
</dbReference>
<evidence type="ECO:0000256" key="8">
    <source>
        <dbReference type="SAM" id="SignalP"/>
    </source>
</evidence>
<feature type="signal peptide" evidence="8">
    <location>
        <begin position="1"/>
        <end position="29"/>
    </location>
</feature>
<comment type="cofactor">
    <cofactor evidence="1">
        <name>a divalent metal cation</name>
        <dbReference type="ChEBI" id="CHEBI:60240"/>
    </cofactor>
</comment>
<evidence type="ECO:0000256" key="4">
    <source>
        <dbReference type="ARBA" id="ARBA00022722"/>
    </source>
</evidence>
<keyword evidence="11" id="KW-1185">Reference proteome</keyword>
<dbReference type="OMA" id="KGRSCIN"/>
<evidence type="ECO:0000259" key="9">
    <source>
        <dbReference type="Pfam" id="PF13359"/>
    </source>
</evidence>
<comment type="caution">
    <text evidence="10">The sequence shown here is derived from an EMBL/GenBank/DDBJ whole genome shotgun (WGS) entry which is preliminary data.</text>
</comment>
<dbReference type="OrthoDB" id="6480477at2759"/>
<proteinExistence type="inferred from homology"/>
<keyword evidence="8" id="KW-0732">Signal</keyword>
<evidence type="ECO:0000256" key="7">
    <source>
        <dbReference type="ARBA" id="ARBA00023242"/>
    </source>
</evidence>
<dbReference type="EMBL" id="JABSTR010000007">
    <property type="protein sequence ID" value="KAH9375056.1"/>
    <property type="molecule type" value="Genomic_DNA"/>
</dbReference>
<accession>A0A9J6GKP8</accession>
<evidence type="ECO:0000313" key="11">
    <source>
        <dbReference type="Proteomes" id="UP000821853"/>
    </source>
</evidence>